<evidence type="ECO:0000313" key="5">
    <source>
        <dbReference type="Proteomes" id="UP001151516"/>
    </source>
</evidence>
<feature type="domain" description="BRCA2 OB1" evidence="2">
    <location>
        <begin position="615"/>
        <end position="725"/>
    </location>
</feature>
<evidence type="ECO:0008006" key="6">
    <source>
        <dbReference type="Google" id="ProtNLM"/>
    </source>
</evidence>
<dbReference type="InterPro" id="IPR036315">
    <property type="entry name" value="BRCA2_hlx_sf"/>
</dbReference>
<dbReference type="OrthoDB" id="21095at2759"/>
<feature type="compositionally biased region" description="Basic and acidic residues" evidence="1">
    <location>
        <begin position="148"/>
        <end position="157"/>
    </location>
</feature>
<dbReference type="PANTHER" id="PTHR11289:SF0">
    <property type="entry name" value="BREAST CANCER TYPE 2 SUSCEPTIBILITY PROTEIN"/>
    <property type="match status" value="1"/>
</dbReference>
<feature type="compositionally biased region" description="Polar residues" evidence="1">
    <location>
        <begin position="324"/>
        <end position="340"/>
    </location>
</feature>
<evidence type="ECO:0000259" key="2">
    <source>
        <dbReference type="Pfam" id="PF09103"/>
    </source>
</evidence>
<dbReference type="InterPro" id="IPR012340">
    <property type="entry name" value="NA-bd_OB-fold"/>
</dbReference>
<dbReference type="InterPro" id="IPR015252">
    <property type="entry name" value="BRCA2_hlx"/>
</dbReference>
<dbReference type="Gene3D" id="2.40.50.140">
    <property type="entry name" value="Nucleic acid-binding proteins"/>
    <property type="match status" value="3"/>
</dbReference>
<feature type="domain" description="Breast cancer type 2 susceptibility protein helical" evidence="3">
    <location>
        <begin position="543"/>
        <end position="608"/>
    </location>
</feature>
<dbReference type="Proteomes" id="UP001151516">
    <property type="component" value="Unassembled WGS sequence"/>
</dbReference>
<dbReference type="GO" id="GO:0000724">
    <property type="term" value="P:double-strand break repair via homologous recombination"/>
    <property type="evidence" value="ECO:0007669"/>
    <property type="project" value="InterPro"/>
</dbReference>
<feature type="compositionally biased region" description="Polar residues" evidence="1">
    <location>
        <begin position="395"/>
        <end position="408"/>
    </location>
</feature>
<dbReference type="InterPro" id="IPR015187">
    <property type="entry name" value="BRCA2_OB_1"/>
</dbReference>
<feature type="region of interest" description="Disordered" evidence="1">
    <location>
        <begin position="131"/>
        <end position="196"/>
    </location>
</feature>
<dbReference type="Pfam" id="PF09103">
    <property type="entry name" value="BRCA-2_OB1"/>
    <property type="match status" value="1"/>
</dbReference>
<feature type="compositionally biased region" description="Polar residues" evidence="1">
    <location>
        <begin position="174"/>
        <end position="189"/>
    </location>
</feature>
<dbReference type="InterPro" id="IPR015525">
    <property type="entry name" value="BRCA2"/>
</dbReference>
<feature type="region of interest" description="Disordered" evidence="1">
    <location>
        <begin position="76"/>
        <end position="103"/>
    </location>
</feature>
<feature type="region of interest" description="Disordered" evidence="1">
    <location>
        <begin position="294"/>
        <end position="382"/>
    </location>
</feature>
<comment type="caution">
    <text evidence="4">The sequence shown here is derived from an EMBL/GenBank/DDBJ whole genome shotgun (WGS) entry which is preliminary data.</text>
</comment>
<gene>
    <name evidence="4" type="ORF">IWW39_004416</name>
</gene>
<reference evidence="4" key="1">
    <citation type="submission" date="2022-07" db="EMBL/GenBank/DDBJ databases">
        <title>Phylogenomic reconstructions and comparative analyses of Kickxellomycotina fungi.</title>
        <authorList>
            <person name="Reynolds N.K."/>
            <person name="Stajich J.E."/>
            <person name="Barry K."/>
            <person name="Grigoriev I.V."/>
            <person name="Crous P."/>
            <person name="Smith M.E."/>
        </authorList>
    </citation>
    <scope>NUCLEOTIDE SEQUENCE</scope>
    <source>
        <strain evidence="4">CBS 109367</strain>
    </source>
</reference>
<dbReference type="EMBL" id="JANBTX010000164">
    <property type="protein sequence ID" value="KAJ2685224.1"/>
    <property type="molecule type" value="Genomic_DNA"/>
</dbReference>
<evidence type="ECO:0000256" key="1">
    <source>
        <dbReference type="SAM" id="MobiDB-lite"/>
    </source>
</evidence>
<dbReference type="GO" id="GO:0006355">
    <property type="term" value="P:regulation of DNA-templated transcription"/>
    <property type="evidence" value="ECO:0007669"/>
    <property type="project" value="TreeGrafter"/>
</dbReference>
<protein>
    <recommendedName>
        <fullName evidence="6">Breast cancer 2 susceptibility protein</fullName>
    </recommendedName>
</protein>
<evidence type="ECO:0000313" key="4">
    <source>
        <dbReference type="EMBL" id="KAJ2685224.1"/>
    </source>
</evidence>
<dbReference type="SUPFAM" id="SSF50249">
    <property type="entry name" value="Nucleic acid-binding proteins"/>
    <property type="match status" value="2"/>
</dbReference>
<accession>A0A9W8L3D3</accession>
<dbReference type="AlphaFoldDB" id="A0A9W8L3D3"/>
<name>A0A9W8L3D3_9FUNG</name>
<keyword evidence="5" id="KW-1185">Reference proteome</keyword>
<feature type="region of interest" description="Disordered" evidence="1">
    <location>
        <begin position="395"/>
        <end position="464"/>
    </location>
</feature>
<evidence type="ECO:0000259" key="3">
    <source>
        <dbReference type="Pfam" id="PF09169"/>
    </source>
</evidence>
<dbReference type="PANTHER" id="PTHR11289">
    <property type="entry name" value="BREAST CANCER TYPE 2 SUSCEPTIBILITY PROTEIN BRCA2"/>
    <property type="match status" value="1"/>
</dbReference>
<organism evidence="4 5">
    <name type="scientific">Coemansia spiralis</name>
    <dbReference type="NCBI Taxonomy" id="417178"/>
    <lineage>
        <taxon>Eukaryota</taxon>
        <taxon>Fungi</taxon>
        <taxon>Fungi incertae sedis</taxon>
        <taxon>Zoopagomycota</taxon>
        <taxon>Kickxellomycotina</taxon>
        <taxon>Kickxellomycetes</taxon>
        <taxon>Kickxellales</taxon>
        <taxon>Kickxellaceae</taxon>
        <taxon>Coemansia</taxon>
    </lineage>
</organism>
<dbReference type="Pfam" id="PF09169">
    <property type="entry name" value="BRCA-2_helical"/>
    <property type="match status" value="1"/>
</dbReference>
<proteinExistence type="predicted"/>
<dbReference type="SUPFAM" id="SSF81872">
    <property type="entry name" value="BRCA2 helical domain"/>
    <property type="match status" value="1"/>
</dbReference>
<sequence length="1086" mass="117123">MLLRILSGLVRDADGQPVLKITIHDDIGKDTRGAQKPVPLLGADSDTHPWHMILATGSTPVSNERHEPLGASLNALGDKSTREATLSEDSNEPKPALSIAATDTDGFETQNLLEDLDGLYDFSDAPTKAQGRVQHNEASMSAVGKQGTRLDRADPGRAIRGQSSSSKLARPLTLATQPNTAKTPLTPQRTAVVRKSKIEDSAGNVLDDGGLGDMSDSEAMKLIGDLGGFGTKRVEDCVGASKPSATAVSPVARNDGETAQAPSTHVLADMDDAEVSRIIQQFGGFSKPREYCAVAGSSRPPARKAVATTPTHRPSAPQIAVPQASPSADSQPETASQSPASKFPSRRDVLSARRALMADGGKPSTSAFNSPAKALSRSSLPRKSGVALPALTSASARPTTLPSPSSARQLVFRSPNLKRPLARPSFNTPTKRVLVDSSGSSKGSEEEAVAQHATRPSPYRQRVPATLPPVTVRRPVARPANSKHAEPMVFDLTRQTVRHTLGSISGQIGVGDTQQLPRSILTMSADLATEYRFSDEASNQLWGPAEARQAMLARGCVPSAASEKWVLNHYRWSVWSCACYARQLPREWRGFWSIESVVNRLLYRYEREYVCGQRSALRRVLEGDSSSQQLMVLCVASVHCQDKAVLAEVTDGWYGVQAVLDPVLAQAHSKGRLRIGDKVACVGLRLSGVTEGVPPLTEKAEHATLMLNGNSVRRAPWDAKLGFQQRKAMFLSLSAISELGGPVGAALDVVVMRSYPMLYMETLSDGRRVMRSEKEELRISGTLVERRAALTQDLKERQLMARTKSASSARPAMSNIEACHGGKDLYDYVMYSGADSTEARQQLTSTQLEALDRYATEQQAEIEVDVAEAVDKQAPQRQVRALFKLLVCDYPSHKCKQVEASGSQLALVTVWGPRGIGPADFAEGSRFLFTGLTVSPRRAGWQQMHSHRRHQDAHLRLNFSLPGSHYRPIPADQEIVQRSEYCERGTLCIDELCHIASGQEVDLAGSVTGCQPGQHPGQSSILHLSTTDEDGISHVALIDFPVVTYGAVSVASGCLATVRNCVYASRAGAAPNTFHLKAGDGCELLY</sequence>